<protein>
    <submittedName>
        <fullName evidence="6">DNA-binding NarL/FixJ family response regulator</fullName>
    </submittedName>
</protein>
<evidence type="ECO:0000259" key="5">
    <source>
        <dbReference type="PROSITE" id="PS50043"/>
    </source>
</evidence>
<dbReference type="PANTHER" id="PTHR44688:SF16">
    <property type="entry name" value="DNA-BINDING TRANSCRIPTIONAL ACTIVATOR DEVR_DOSR"/>
    <property type="match status" value="1"/>
</dbReference>
<feature type="region of interest" description="Disordered" evidence="4">
    <location>
        <begin position="71"/>
        <end position="91"/>
    </location>
</feature>
<dbReference type="InterPro" id="IPR000792">
    <property type="entry name" value="Tscrpt_reg_LuxR_C"/>
</dbReference>
<keyword evidence="1" id="KW-0805">Transcription regulation</keyword>
<evidence type="ECO:0000256" key="1">
    <source>
        <dbReference type="ARBA" id="ARBA00023015"/>
    </source>
</evidence>
<dbReference type="Proteomes" id="UP001519309">
    <property type="component" value="Unassembled WGS sequence"/>
</dbReference>
<evidence type="ECO:0000256" key="4">
    <source>
        <dbReference type="SAM" id="MobiDB-lite"/>
    </source>
</evidence>
<name>A0ABS4M551_9ACTN</name>
<gene>
    <name evidence="6" type="ORF">J2Z21_007763</name>
</gene>
<dbReference type="SMART" id="SM00421">
    <property type="entry name" value="HTH_LUXR"/>
    <property type="match status" value="1"/>
</dbReference>
<evidence type="ECO:0000313" key="7">
    <source>
        <dbReference type="Proteomes" id="UP001519309"/>
    </source>
</evidence>
<comment type="caution">
    <text evidence="6">The sequence shown here is derived from an EMBL/GenBank/DDBJ whole genome shotgun (WGS) entry which is preliminary data.</text>
</comment>
<dbReference type="GO" id="GO:0003677">
    <property type="term" value="F:DNA binding"/>
    <property type="evidence" value="ECO:0007669"/>
    <property type="project" value="UniProtKB-KW"/>
</dbReference>
<dbReference type="Pfam" id="PF00196">
    <property type="entry name" value="GerE"/>
    <property type="match status" value="1"/>
</dbReference>
<feature type="domain" description="HTH luxR-type" evidence="5">
    <location>
        <begin position="82"/>
        <end position="147"/>
    </location>
</feature>
<dbReference type="InterPro" id="IPR036388">
    <property type="entry name" value="WH-like_DNA-bd_sf"/>
</dbReference>
<sequence length="149" mass="16206">AAEHFRHARTRYQSLPRPYDAALMAEAAGRCALAGSPETAAGVSELADAAQELEALAATWDLARVRAQLRAHPGAERPARGRPRYDERLSPREQEVAELAGAGLSNREIAATLHLSPRTVEQHVARALRKLGVPSRNDLTLKDRDTSGR</sequence>
<dbReference type="PRINTS" id="PR00038">
    <property type="entry name" value="HTHLUXR"/>
</dbReference>
<dbReference type="InterPro" id="IPR016032">
    <property type="entry name" value="Sig_transdc_resp-reg_C-effctor"/>
</dbReference>
<dbReference type="RefSeq" id="WP_209508374.1">
    <property type="nucleotide sequence ID" value="NZ_JAGGLP010000023.1"/>
</dbReference>
<proteinExistence type="predicted"/>
<evidence type="ECO:0000256" key="3">
    <source>
        <dbReference type="ARBA" id="ARBA00023163"/>
    </source>
</evidence>
<dbReference type="Gene3D" id="1.10.10.10">
    <property type="entry name" value="Winged helix-like DNA-binding domain superfamily/Winged helix DNA-binding domain"/>
    <property type="match status" value="1"/>
</dbReference>
<keyword evidence="2 6" id="KW-0238">DNA-binding</keyword>
<evidence type="ECO:0000313" key="6">
    <source>
        <dbReference type="EMBL" id="MBP2054753.1"/>
    </source>
</evidence>
<keyword evidence="3" id="KW-0804">Transcription</keyword>
<dbReference type="EMBL" id="JAGGLP010000023">
    <property type="protein sequence ID" value="MBP2054753.1"/>
    <property type="molecule type" value="Genomic_DNA"/>
</dbReference>
<dbReference type="PROSITE" id="PS50043">
    <property type="entry name" value="HTH_LUXR_2"/>
    <property type="match status" value="1"/>
</dbReference>
<evidence type="ECO:0000256" key="2">
    <source>
        <dbReference type="ARBA" id="ARBA00023125"/>
    </source>
</evidence>
<feature type="compositionally biased region" description="Basic and acidic residues" evidence="4">
    <location>
        <begin position="73"/>
        <end position="91"/>
    </location>
</feature>
<dbReference type="CDD" id="cd06170">
    <property type="entry name" value="LuxR_C_like"/>
    <property type="match status" value="1"/>
</dbReference>
<dbReference type="SUPFAM" id="SSF46894">
    <property type="entry name" value="C-terminal effector domain of the bipartite response regulators"/>
    <property type="match status" value="1"/>
</dbReference>
<keyword evidence="7" id="KW-1185">Reference proteome</keyword>
<dbReference type="PROSITE" id="PS00622">
    <property type="entry name" value="HTH_LUXR_1"/>
    <property type="match status" value="1"/>
</dbReference>
<accession>A0ABS4M551</accession>
<reference evidence="6 7" key="1">
    <citation type="submission" date="2021-03" db="EMBL/GenBank/DDBJ databases">
        <title>Genomic Encyclopedia of Type Strains, Phase IV (KMG-IV): sequencing the most valuable type-strain genomes for metagenomic binning, comparative biology and taxonomic classification.</title>
        <authorList>
            <person name="Goeker M."/>
        </authorList>
    </citation>
    <scope>NUCLEOTIDE SEQUENCE [LARGE SCALE GENOMIC DNA]</scope>
    <source>
        <strain evidence="6 7">DSM 40499</strain>
    </source>
</reference>
<dbReference type="PANTHER" id="PTHR44688">
    <property type="entry name" value="DNA-BINDING TRANSCRIPTIONAL ACTIVATOR DEVR_DOSR"/>
    <property type="match status" value="1"/>
</dbReference>
<feature type="non-terminal residue" evidence="6">
    <location>
        <position position="1"/>
    </location>
</feature>
<organism evidence="6 7">
    <name type="scientific">Streptomyces griseochromogenes</name>
    <dbReference type="NCBI Taxonomy" id="68214"/>
    <lineage>
        <taxon>Bacteria</taxon>
        <taxon>Bacillati</taxon>
        <taxon>Actinomycetota</taxon>
        <taxon>Actinomycetes</taxon>
        <taxon>Kitasatosporales</taxon>
        <taxon>Streptomycetaceae</taxon>
        <taxon>Streptomyces</taxon>
    </lineage>
</organism>